<organism evidence="3 4">
    <name type="scientific">Aquirufa avitistagni</name>
    <dbReference type="NCBI Taxonomy" id="3104728"/>
    <lineage>
        <taxon>Bacteria</taxon>
        <taxon>Pseudomonadati</taxon>
        <taxon>Bacteroidota</taxon>
        <taxon>Cytophagia</taxon>
        <taxon>Cytophagales</taxon>
        <taxon>Flectobacillaceae</taxon>
        <taxon>Aquirufa</taxon>
    </lineage>
</organism>
<evidence type="ECO:0000256" key="1">
    <source>
        <dbReference type="SAM" id="SignalP"/>
    </source>
</evidence>
<feature type="domain" description="DUF6268" evidence="2">
    <location>
        <begin position="107"/>
        <end position="302"/>
    </location>
</feature>
<accession>A0ABW6DEP5</accession>
<dbReference type="Pfam" id="PF19783">
    <property type="entry name" value="DUF6268"/>
    <property type="match status" value="1"/>
</dbReference>
<evidence type="ECO:0000313" key="4">
    <source>
        <dbReference type="Proteomes" id="UP001598138"/>
    </source>
</evidence>
<gene>
    <name evidence="3" type="ORF">U0R10_04890</name>
</gene>
<feature type="chain" id="PRO_5045694717" evidence="1">
    <location>
        <begin position="19"/>
        <end position="341"/>
    </location>
</feature>
<evidence type="ECO:0000259" key="2">
    <source>
        <dbReference type="Pfam" id="PF19783"/>
    </source>
</evidence>
<dbReference type="RefSeq" id="WP_377982825.1">
    <property type="nucleotide sequence ID" value="NZ_JBBKXZ010000001.1"/>
</dbReference>
<reference evidence="3 4" key="1">
    <citation type="submission" date="2024-03" db="EMBL/GenBank/DDBJ databases">
        <title>Aquirufa genome sequencing.</title>
        <authorList>
            <person name="Pitt A."/>
            <person name="Hahn M.W."/>
        </authorList>
    </citation>
    <scope>NUCLEOTIDE SEQUENCE [LARGE SCALE GENOMIC DNA]</scope>
    <source>
        <strain evidence="3 4">OSTEICH-129V</strain>
    </source>
</reference>
<feature type="signal peptide" evidence="1">
    <location>
        <begin position="1"/>
        <end position="18"/>
    </location>
</feature>
<name>A0ABW6DEP5_9BACT</name>
<dbReference type="InterPro" id="IPR046235">
    <property type="entry name" value="DUF6268"/>
</dbReference>
<sequence>MKKIITLLLLAVSTGVYAQTDTTEVFEDYSQYADPEGVTRFCTQKVLNQTPQRIISIGYDYNAGFHMPGIRFSESNTIPQEFHVNRVNMLRAQVNVPVIATNKFIWQLGANYWSSQFEFENNKTNNPFVSSLQSNALVSTGINTTIFKPLNERNFLILQASADINGVFPKLGDIDSKALTLSATGIYGWKTSESNMIGTGIARTYRAGRLIYVPVVLWNKTFNDRWGMELLLPAKGFLRYNFSTSSMLQLGFELEGNQFYTKLPQSKNGEGFIQRGEFKPRIMWDKKITGFLWFNVQAGLRYNYRFDVMNKYDGKEDADRFFTSPMGNPMYINFSLNFVSP</sequence>
<keyword evidence="1" id="KW-0732">Signal</keyword>
<proteinExistence type="predicted"/>
<protein>
    <submittedName>
        <fullName evidence="3">DUF6268 family outer membrane beta-barrel protein</fullName>
    </submittedName>
</protein>
<evidence type="ECO:0000313" key="3">
    <source>
        <dbReference type="EMBL" id="MFD3393948.1"/>
    </source>
</evidence>
<dbReference type="EMBL" id="JBBKXZ010000001">
    <property type="protein sequence ID" value="MFD3393948.1"/>
    <property type="molecule type" value="Genomic_DNA"/>
</dbReference>
<dbReference type="Proteomes" id="UP001598138">
    <property type="component" value="Unassembled WGS sequence"/>
</dbReference>
<keyword evidence="4" id="KW-1185">Reference proteome</keyword>
<comment type="caution">
    <text evidence="3">The sequence shown here is derived from an EMBL/GenBank/DDBJ whole genome shotgun (WGS) entry which is preliminary data.</text>
</comment>